<evidence type="ECO:0000256" key="1">
    <source>
        <dbReference type="SAM" id="MobiDB-lite"/>
    </source>
</evidence>
<accession>A0ABY4C668</accession>
<protein>
    <submittedName>
        <fullName evidence="3">Dihydrofolate reductase family protein</fullName>
    </submittedName>
</protein>
<dbReference type="SUPFAM" id="SSF53597">
    <property type="entry name" value="Dihydrofolate reductase-like"/>
    <property type="match status" value="1"/>
</dbReference>
<evidence type="ECO:0000259" key="2">
    <source>
        <dbReference type="Pfam" id="PF01872"/>
    </source>
</evidence>
<keyword evidence="4" id="KW-1185">Reference proteome</keyword>
<reference evidence="3 4" key="1">
    <citation type="submission" date="2022-03" db="EMBL/GenBank/DDBJ databases">
        <title>Mucilaginibacter sp. isolated from the gut of Protaetia brevitarsis seulensis larvae.</title>
        <authorList>
            <person name="Won M."/>
            <person name="Kim S.-J."/>
            <person name="Kwon S.-W."/>
        </authorList>
    </citation>
    <scope>NUCLEOTIDE SEQUENCE [LARGE SCALE GENOMIC DNA]</scope>
    <source>
        <strain evidence="3 4">CFWR-12</strain>
    </source>
</reference>
<dbReference type="Proteomes" id="UP000832097">
    <property type="component" value="Chromosome"/>
</dbReference>
<dbReference type="InterPro" id="IPR050765">
    <property type="entry name" value="Riboflavin_Biosynth_HTPR"/>
</dbReference>
<evidence type="ECO:0000313" key="3">
    <source>
        <dbReference type="EMBL" id="UOE45581.1"/>
    </source>
</evidence>
<dbReference type="InterPro" id="IPR024072">
    <property type="entry name" value="DHFR-like_dom_sf"/>
</dbReference>
<proteinExistence type="predicted"/>
<dbReference type="PANTHER" id="PTHR38011:SF2">
    <property type="entry name" value="BIFUNCTIONAL DEAMINASE-REDUCTASE DOMAIN PROTEIN"/>
    <property type="match status" value="1"/>
</dbReference>
<organism evidence="3 4">
    <name type="scientific">Agromyces larvae</name>
    <dbReference type="NCBI Taxonomy" id="2929802"/>
    <lineage>
        <taxon>Bacteria</taxon>
        <taxon>Bacillati</taxon>
        <taxon>Actinomycetota</taxon>
        <taxon>Actinomycetes</taxon>
        <taxon>Micrococcales</taxon>
        <taxon>Microbacteriaceae</taxon>
        <taxon>Agromyces</taxon>
    </lineage>
</organism>
<dbReference type="EMBL" id="CP094528">
    <property type="protein sequence ID" value="UOE45581.1"/>
    <property type="molecule type" value="Genomic_DNA"/>
</dbReference>
<sequence>MENEAMRLTTITQITLDGVTQGNGGPTAEDRRGGFERGGWARGAGDDTTREHIAATFERADAFLFGRRTYDILLEFWGTIDDLKRHPIGVSLNSRPKYVASRTLTEPEWANTSVLGDDLFAAVTDLKASRDGELQVHGSSRLIQWLLEMDLVDEMELITVPVILGQGARLFADSGRDVAMDLVGSRTDSKGVMIRTYRPAGRPEYAVF</sequence>
<dbReference type="Pfam" id="PF01872">
    <property type="entry name" value="RibD_C"/>
    <property type="match status" value="1"/>
</dbReference>
<dbReference type="RefSeq" id="WP_243558180.1">
    <property type="nucleotide sequence ID" value="NZ_CP094528.1"/>
</dbReference>
<feature type="domain" description="Bacterial bifunctional deaminase-reductase C-terminal" evidence="2">
    <location>
        <begin position="12"/>
        <end position="193"/>
    </location>
</feature>
<evidence type="ECO:0000313" key="4">
    <source>
        <dbReference type="Proteomes" id="UP000832097"/>
    </source>
</evidence>
<gene>
    <name evidence="3" type="ORF">MTO99_07470</name>
</gene>
<name>A0ABY4C668_9MICO</name>
<dbReference type="InterPro" id="IPR002734">
    <property type="entry name" value="RibDG_C"/>
</dbReference>
<dbReference type="Gene3D" id="3.40.430.10">
    <property type="entry name" value="Dihydrofolate Reductase, subunit A"/>
    <property type="match status" value="1"/>
</dbReference>
<feature type="region of interest" description="Disordered" evidence="1">
    <location>
        <begin position="17"/>
        <end position="46"/>
    </location>
</feature>
<dbReference type="PANTHER" id="PTHR38011">
    <property type="entry name" value="DIHYDROFOLATE REDUCTASE FAMILY PROTEIN (AFU_ORTHOLOGUE AFUA_8G06820)"/>
    <property type="match status" value="1"/>
</dbReference>